<dbReference type="InterPro" id="IPR004472">
    <property type="entry name" value="DTB_synth_BioD"/>
</dbReference>
<dbReference type="SUPFAM" id="SSF52540">
    <property type="entry name" value="P-loop containing nucleoside triphosphate hydrolases"/>
    <property type="match status" value="1"/>
</dbReference>
<dbReference type="UniPathway" id="UPA00078">
    <property type="reaction ID" value="UER00161"/>
</dbReference>
<dbReference type="Gene3D" id="3.40.50.300">
    <property type="entry name" value="P-loop containing nucleotide triphosphate hydrolases"/>
    <property type="match status" value="1"/>
</dbReference>
<evidence type="ECO:0000256" key="8">
    <source>
        <dbReference type="ARBA" id="ARBA00047386"/>
    </source>
</evidence>
<comment type="subunit">
    <text evidence="9">Homodimer.</text>
</comment>
<comment type="caution">
    <text evidence="9">Lacks conserved residue(s) required for the propagation of feature annotation.</text>
</comment>
<dbReference type="GO" id="GO:0000287">
    <property type="term" value="F:magnesium ion binding"/>
    <property type="evidence" value="ECO:0007669"/>
    <property type="project" value="UniProtKB-UniRule"/>
</dbReference>
<evidence type="ECO:0000256" key="5">
    <source>
        <dbReference type="ARBA" id="ARBA00022756"/>
    </source>
</evidence>
<dbReference type="PIRSF" id="PIRSF006755">
    <property type="entry name" value="DTB_synth"/>
    <property type="match status" value="1"/>
</dbReference>
<dbReference type="EMBL" id="FWFO01000008">
    <property type="protein sequence ID" value="SLN73516.1"/>
    <property type="molecule type" value="Genomic_DNA"/>
</dbReference>
<dbReference type="GO" id="GO:0009102">
    <property type="term" value="P:biotin biosynthetic process"/>
    <property type="evidence" value="ECO:0007669"/>
    <property type="project" value="UniProtKB-UniRule"/>
</dbReference>
<dbReference type="EC" id="6.3.3.3" evidence="9"/>
<keyword evidence="5 9" id="KW-0093">Biotin biosynthesis</keyword>
<dbReference type="Pfam" id="PF13500">
    <property type="entry name" value="AAA_26"/>
    <property type="match status" value="1"/>
</dbReference>
<proteinExistence type="inferred from homology"/>
<accession>A0A1Y5TUU0</accession>
<dbReference type="RefSeq" id="WP_085798076.1">
    <property type="nucleotide sequence ID" value="NZ_FWFO01000008.1"/>
</dbReference>
<feature type="binding site" evidence="9">
    <location>
        <begin position="97"/>
        <end position="100"/>
    </location>
    <ligand>
        <name>ATP</name>
        <dbReference type="ChEBI" id="CHEBI:30616"/>
    </ligand>
</feature>
<evidence type="ECO:0000313" key="10">
    <source>
        <dbReference type="EMBL" id="SLN73516.1"/>
    </source>
</evidence>
<dbReference type="PANTHER" id="PTHR43210">
    <property type="entry name" value="DETHIOBIOTIN SYNTHETASE"/>
    <property type="match status" value="1"/>
</dbReference>
<dbReference type="CDD" id="cd03109">
    <property type="entry name" value="DTBS"/>
    <property type="match status" value="1"/>
</dbReference>
<dbReference type="GO" id="GO:0005524">
    <property type="term" value="F:ATP binding"/>
    <property type="evidence" value="ECO:0007669"/>
    <property type="project" value="UniProtKB-UniRule"/>
</dbReference>
<evidence type="ECO:0000256" key="4">
    <source>
        <dbReference type="ARBA" id="ARBA00022741"/>
    </source>
</evidence>
<comment type="catalytic activity">
    <reaction evidence="9">
        <text>(7R,8S)-7,8-diammoniononanoate + CO2 + ATP = (4R,5S)-dethiobiotin + ADP + phosphate + 3 H(+)</text>
        <dbReference type="Rhea" id="RHEA:15805"/>
        <dbReference type="ChEBI" id="CHEBI:15378"/>
        <dbReference type="ChEBI" id="CHEBI:16526"/>
        <dbReference type="ChEBI" id="CHEBI:30616"/>
        <dbReference type="ChEBI" id="CHEBI:43474"/>
        <dbReference type="ChEBI" id="CHEBI:149469"/>
        <dbReference type="ChEBI" id="CHEBI:149473"/>
        <dbReference type="ChEBI" id="CHEBI:456216"/>
        <dbReference type="EC" id="6.3.3.3"/>
    </reaction>
</comment>
<evidence type="ECO:0000256" key="9">
    <source>
        <dbReference type="HAMAP-Rule" id="MF_00336"/>
    </source>
</evidence>
<feature type="binding site" evidence="9">
    <location>
        <position position="17"/>
    </location>
    <ligand>
        <name>Mg(2+)</name>
        <dbReference type="ChEBI" id="CHEBI:18420"/>
    </ligand>
</feature>
<comment type="catalytic activity">
    <reaction evidence="8">
        <text>(7R,8S)-8-amino-7-(carboxyamino)nonanoate + ATP = (4R,5S)-dethiobiotin + ADP + phosphate + H(+)</text>
        <dbReference type="Rhea" id="RHEA:63684"/>
        <dbReference type="ChEBI" id="CHEBI:15378"/>
        <dbReference type="ChEBI" id="CHEBI:30616"/>
        <dbReference type="ChEBI" id="CHEBI:43474"/>
        <dbReference type="ChEBI" id="CHEBI:149470"/>
        <dbReference type="ChEBI" id="CHEBI:149473"/>
        <dbReference type="ChEBI" id="CHEBI:456216"/>
    </reaction>
</comment>
<keyword evidence="6 9" id="KW-0067">ATP-binding</keyword>
<keyword evidence="3 9" id="KW-0479">Metal-binding</keyword>
<evidence type="ECO:0000256" key="2">
    <source>
        <dbReference type="ARBA" id="ARBA00022598"/>
    </source>
</evidence>
<dbReference type="PANTHER" id="PTHR43210:SF2">
    <property type="entry name" value="ATP-DEPENDENT DETHIOBIOTIN SYNTHETASE BIOD 2"/>
    <property type="match status" value="1"/>
</dbReference>
<protein>
    <recommendedName>
        <fullName evidence="9">ATP-dependent dethiobiotin synthetase BioD</fullName>
        <ecNumber evidence="9">6.3.3.3</ecNumber>
    </recommendedName>
    <alternativeName>
        <fullName evidence="9">DTB synthetase</fullName>
        <shortName evidence="9">DTBS</shortName>
    </alternativeName>
    <alternativeName>
        <fullName evidence="9">Dethiobiotin synthase</fullName>
    </alternativeName>
</protein>
<keyword evidence="2 9" id="KW-0436">Ligase</keyword>
<keyword evidence="4 9" id="KW-0547">Nucleotide-binding</keyword>
<keyword evidence="1 9" id="KW-0963">Cytoplasm</keyword>
<keyword evidence="7 9" id="KW-0460">Magnesium</keyword>
<evidence type="ECO:0000313" key="11">
    <source>
        <dbReference type="Proteomes" id="UP000193077"/>
    </source>
</evidence>
<comment type="function">
    <text evidence="9">Catalyzes a mechanistically unusual reaction, the ATP-dependent insertion of CO2 between the N7 and N8 nitrogen atoms of 7,8-diaminopelargonic acid (DAPA, also called 7,8-diammoniononanoate) to form a ureido ring.</text>
</comment>
<evidence type="ECO:0000256" key="7">
    <source>
        <dbReference type="ARBA" id="ARBA00022842"/>
    </source>
</evidence>
<dbReference type="Proteomes" id="UP000193077">
    <property type="component" value="Unassembled WGS sequence"/>
</dbReference>
<keyword evidence="11" id="KW-1185">Reference proteome</keyword>
<organism evidence="10 11">
    <name type="scientific">Falsiruegeria litorea R37</name>
    <dbReference type="NCBI Taxonomy" id="1200284"/>
    <lineage>
        <taxon>Bacteria</taxon>
        <taxon>Pseudomonadati</taxon>
        <taxon>Pseudomonadota</taxon>
        <taxon>Alphaproteobacteria</taxon>
        <taxon>Rhodobacterales</taxon>
        <taxon>Roseobacteraceae</taxon>
        <taxon>Falsiruegeria</taxon>
    </lineage>
</organism>
<evidence type="ECO:0000256" key="6">
    <source>
        <dbReference type="ARBA" id="ARBA00022840"/>
    </source>
</evidence>
<dbReference type="InterPro" id="IPR027417">
    <property type="entry name" value="P-loop_NTPase"/>
</dbReference>
<feature type="binding site" evidence="9">
    <location>
        <begin position="13"/>
        <end position="18"/>
    </location>
    <ligand>
        <name>ATP</name>
        <dbReference type="ChEBI" id="CHEBI:30616"/>
    </ligand>
</feature>
<dbReference type="GO" id="GO:0005829">
    <property type="term" value="C:cytosol"/>
    <property type="evidence" value="ECO:0007669"/>
    <property type="project" value="TreeGrafter"/>
</dbReference>
<feature type="active site" evidence="9">
    <location>
        <position position="33"/>
    </location>
</feature>
<name>A0A1Y5TUU0_9RHOB</name>
<dbReference type="HAMAP" id="MF_00336">
    <property type="entry name" value="BioD"/>
    <property type="match status" value="1"/>
</dbReference>
<evidence type="ECO:0000256" key="1">
    <source>
        <dbReference type="ARBA" id="ARBA00022490"/>
    </source>
</evidence>
<sequence length="209" mass="22261">MTNPVIVTGTDTEIGKTVFSAGLTRALKATYWKPVQSGIEAETDSQIVARLSSQTTLPEGYLLQLPASPHLSAEAEGVEIDPNVLPLPTVDGPLVVEGAGGLLVPLNRQVLYADLIADWGAPVILCARTKLGTINHTLLSLAALRERNCTILGVAFIGDAEPLVEQTIIDFGKCAPLGRFPVMDSVTPDALDQAFTNIDMDTIRRGMNL</sequence>
<gene>
    <name evidence="10" type="primary">bioD1</name>
    <name evidence="9" type="synonym">bioD</name>
    <name evidence="10" type="ORF">TRL7639_04434</name>
</gene>
<feature type="binding site" evidence="9">
    <location>
        <position position="44"/>
    </location>
    <ligand>
        <name>ATP</name>
        <dbReference type="ChEBI" id="CHEBI:30616"/>
    </ligand>
</feature>
<comment type="cofactor">
    <cofactor evidence="9">
        <name>Mg(2+)</name>
        <dbReference type="ChEBI" id="CHEBI:18420"/>
    </cofactor>
</comment>
<comment type="pathway">
    <text evidence="9">Cofactor biosynthesis; biotin biosynthesis; biotin from 7,8-diaminononanoate: step 1/2.</text>
</comment>
<feature type="binding site" evidence="9">
    <location>
        <position position="37"/>
    </location>
    <ligand>
        <name>substrate</name>
    </ligand>
</feature>
<evidence type="ECO:0000256" key="3">
    <source>
        <dbReference type="ARBA" id="ARBA00022723"/>
    </source>
</evidence>
<dbReference type="OrthoDB" id="9802097at2"/>
<dbReference type="NCBIfam" id="TIGR00347">
    <property type="entry name" value="bioD"/>
    <property type="match status" value="1"/>
</dbReference>
<comment type="similarity">
    <text evidence="9">Belongs to the dethiobiotin synthetase family.</text>
</comment>
<feature type="binding site" evidence="9">
    <location>
        <position position="44"/>
    </location>
    <ligand>
        <name>Mg(2+)</name>
        <dbReference type="ChEBI" id="CHEBI:18420"/>
    </ligand>
</feature>
<feature type="binding site" evidence="9">
    <location>
        <position position="97"/>
    </location>
    <ligand>
        <name>Mg(2+)</name>
        <dbReference type="ChEBI" id="CHEBI:18420"/>
    </ligand>
</feature>
<dbReference type="GO" id="GO:0004141">
    <property type="term" value="F:dethiobiotin synthase activity"/>
    <property type="evidence" value="ECO:0007669"/>
    <property type="project" value="UniProtKB-UniRule"/>
</dbReference>
<comment type="subcellular location">
    <subcellularLocation>
        <location evidence="9">Cytoplasm</location>
    </subcellularLocation>
</comment>
<dbReference type="AlphaFoldDB" id="A0A1Y5TUU0"/>
<reference evidence="10 11" key="1">
    <citation type="submission" date="2017-03" db="EMBL/GenBank/DDBJ databases">
        <authorList>
            <person name="Afonso C.L."/>
            <person name="Miller P.J."/>
            <person name="Scott M.A."/>
            <person name="Spackman E."/>
            <person name="Goraichik I."/>
            <person name="Dimitrov K.M."/>
            <person name="Suarez D.L."/>
            <person name="Swayne D.E."/>
        </authorList>
    </citation>
    <scope>NUCLEOTIDE SEQUENCE [LARGE SCALE GENOMIC DNA]</scope>
    <source>
        <strain evidence="10 11">CECT 7639</strain>
    </source>
</reference>